<evidence type="ECO:0000256" key="1">
    <source>
        <dbReference type="ARBA" id="ARBA00004328"/>
    </source>
</evidence>
<dbReference type="Proteomes" id="UP000228934">
    <property type="component" value="Unassembled WGS sequence"/>
</dbReference>
<dbReference type="PANTHER" id="PTHR45785:SF2">
    <property type="entry name" value="COMPLEMENT FACTOR H-RELATED"/>
    <property type="match status" value="1"/>
</dbReference>
<dbReference type="AlphaFoldDB" id="A0A2G9S327"/>
<dbReference type="Gene3D" id="2.10.70.10">
    <property type="entry name" value="Complement Module, domain 1"/>
    <property type="match status" value="7"/>
</dbReference>
<evidence type="ECO:0000256" key="2">
    <source>
        <dbReference type="ARBA" id="ARBA00022659"/>
    </source>
</evidence>
<reference evidence="6" key="1">
    <citation type="journal article" date="2017" name="Nat. Commun.">
        <title>The North American bullfrog draft genome provides insight into hormonal regulation of long noncoding RNA.</title>
        <authorList>
            <person name="Hammond S.A."/>
            <person name="Warren R.L."/>
            <person name="Vandervalk B.P."/>
            <person name="Kucuk E."/>
            <person name="Khan H."/>
            <person name="Gibb E.A."/>
            <person name="Pandoh P."/>
            <person name="Kirk H."/>
            <person name="Zhao Y."/>
            <person name="Jones M."/>
            <person name="Mungall A.J."/>
            <person name="Coope R."/>
            <person name="Pleasance S."/>
            <person name="Moore R.A."/>
            <person name="Holt R.A."/>
            <person name="Round J.M."/>
            <person name="Ohora S."/>
            <person name="Walle B.V."/>
            <person name="Veldhoen N."/>
            <person name="Helbing C.C."/>
            <person name="Birol I."/>
        </authorList>
    </citation>
    <scope>NUCLEOTIDE SEQUENCE [LARGE SCALE GENOMIC DNA]</scope>
</reference>
<evidence type="ECO:0000313" key="6">
    <source>
        <dbReference type="Proteomes" id="UP000228934"/>
    </source>
</evidence>
<proteinExistence type="predicted"/>
<keyword evidence="4" id="KW-1015">Disulfide bond</keyword>
<evidence type="ECO:0000256" key="4">
    <source>
        <dbReference type="ARBA" id="ARBA00023157"/>
    </source>
</evidence>
<gene>
    <name evidence="5" type="ORF">AB205_0176190</name>
</gene>
<dbReference type="OrthoDB" id="9510019at2759"/>
<dbReference type="SUPFAM" id="SSF57535">
    <property type="entry name" value="Complement control module/SCR domain"/>
    <property type="match status" value="3"/>
</dbReference>
<sequence>MLQNNIRRKYTIPEHKMKETYSVHLHNETFECTPGYGIPDEKSLTVQCLEGVLKYPKCLKEGFCIIQQQEMVLNHIRYSKGTVIEHGQPVVFECTEGMVPLNNLEGKCEKRYIHYPKCVSTSFCVIQQHEMALNHIRYNKGTMIENGQLVVFECAEGMVPLNSLEGKCERRHINYPKRKYARPKDKMKEIYSVNLDNVTFECTPGYGIPDEKSLMVQCLEGVLKYPKCLKEGFCVIQQQEMALNHIRYSKGTVIENGQLVVFECAEGMVPLNSLEGKCERRHINYPKCISTSSCIVRSTEMLQNNIRWKYASPEDNMKEIYIVNLDNVTFECTPGYGIPDQKSLMVQCLDGALKYPKCLKEGFCLIQQDEMALNHIRYSKGTVIENGQPVVFECAEGMVPLNNLEGKCEKRHIHYPKCVSTSKFIFEVQRCEG</sequence>
<dbReference type="InterPro" id="IPR051503">
    <property type="entry name" value="ComplSys_Reg/VirEntry_Med"/>
</dbReference>
<keyword evidence="6" id="KW-1185">Reference proteome</keyword>
<evidence type="ECO:0008006" key="7">
    <source>
        <dbReference type="Google" id="ProtNLM"/>
    </source>
</evidence>
<keyword evidence="2" id="KW-0768">Sushi</keyword>
<name>A0A2G9S327_AQUCT</name>
<protein>
    <recommendedName>
        <fullName evidence="7">Sushi domain-containing protein</fullName>
    </recommendedName>
</protein>
<keyword evidence="3" id="KW-0732">Signal</keyword>
<evidence type="ECO:0000313" key="5">
    <source>
        <dbReference type="EMBL" id="PIO34559.1"/>
    </source>
</evidence>
<comment type="subcellular location">
    <subcellularLocation>
        <location evidence="1">Virion</location>
    </subcellularLocation>
</comment>
<dbReference type="PANTHER" id="PTHR45785">
    <property type="entry name" value="COMPLEMENT FACTOR H-RELATED"/>
    <property type="match status" value="1"/>
</dbReference>
<accession>A0A2G9S327</accession>
<dbReference type="EMBL" id="KV928824">
    <property type="protein sequence ID" value="PIO34559.1"/>
    <property type="molecule type" value="Genomic_DNA"/>
</dbReference>
<evidence type="ECO:0000256" key="3">
    <source>
        <dbReference type="ARBA" id="ARBA00022729"/>
    </source>
</evidence>
<organism evidence="5 6">
    <name type="scientific">Aquarana catesbeiana</name>
    <name type="common">American bullfrog</name>
    <name type="synonym">Rana catesbeiana</name>
    <dbReference type="NCBI Taxonomy" id="8400"/>
    <lineage>
        <taxon>Eukaryota</taxon>
        <taxon>Metazoa</taxon>
        <taxon>Chordata</taxon>
        <taxon>Craniata</taxon>
        <taxon>Vertebrata</taxon>
        <taxon>Euteleostomi</taxon>
        <taxon>Amphibia</taxon>
        <taxon>Batrachia</taxon>
        <taxon>Anura</taxon>
        <taxon>Neobatrachia</taxon>
        <taxon>Ranoidea</taxon>
        <taxon>Ranidae</taxon>
        <taxon>Aquarana</taxon>
    </lineage>
</organism>
<dbReference type="InterPro" id="IPR035976">
    <property type="entry name" value="Sushi/SCR/CCP_sf"/>
</dbReference>